<evidence type="ECO:0000313" key="2">
    <source>
        <dbReference type="Proteomes" id="UP000241444"/>
    </source>
</evidence>
<evidence type="ECO:0000313" key="1">
    <source>
        <dbReference type="EMBL" id="PSH68711.1"/>
    </source>
</evidence>
<dbReference type="Proteomes" id="UP000241444">
    <property type="component" value="Unassembled WGS sequence"/>
</dbReference>
<organism evidence="1 2">
    <name type="scientific">Phyllobacterium brassicacearum</name>
    <dbReference type="NCBI Taxonomy" id="314235"/>
    <lineage>
        <taxon>Bacteria</taxon>
        <taxon>Pseudomonadati</taxon>
        <taxon>Pseudomonadota</taxon>
        <taxon>Alphaproteobacteria</taxon>
        <taxon>Hyphomicrobiales</taxon>
        <taxon>Phyllobacteriaceae</taxon>
        <taxon>Phyllobacterium</taxon>
    </lineage>
</organism>
<comment type="caution">
    <text evidence="1">The sequence shown here is derived from an EMBL/GenBank/DDBJ whole genome shotgun (WGS) entry which is preliminary data.</text>
</comment>
<protein>
    <submittedName>
        <fullName evidence="1">Uncharacterized protein</fullName>
    </submittedName>
</protein>
<dbReference type="EMBL" id="PGGO01000008">
    <property type="protein sequence ID" value="PSH68711.1"/>
    <property type="molecule type" value="Genomic_DNA"/>
</dbReference>
<name>A0A2P7BQH3_9HYPH</name>
<keyword evidence="2" id="KW-1185">Reference proteome</keyword>
<proteinExistence type="predicted"/>
<accession>A0A2P7BQH3</accession>
<gene>
    <name evidence="1" type="ORF">CU102_12075</name>
</gene>
<reference evidence="2" key="1">
    <citation type="submission" date="2017-11" db="EMBL/GenBank/DDBJ databases">
        <authorList>
            <person name="Kuznetsova I."/>
            <person name="Sazanova A."/>
            <person name="Chirak E."/>
            <person name="Safronova V."/>
            <person name="Willems A."/>
        </authorList>
    </citation>
    <scope>NUCLEOTIDE SEQUENCE [LARGE SCALE GENOMIC DNA]</scope>
    <source>
        <strain evidence="2">STM 196</strain>
    </source>
</reference>
<sequence length="55" mass="6195">MYLTLTQNIEPKTPIHCSSCGTYLGTWIELESDFIAQGGESGVFEMREGQIIRKD</sequence>
<dbReference type="AlphaFoldDB" id="A0A2P7BQH3"/>